<reference evidence="2" key="1">
    <citation type="journal article" date="2016" name="Front. Microbiol.">
        <title>Genome Sequence of the Piezophilic, Mesophilic Sulfate-Reducing Bacterium Desulfovibrio indicus J2T.</title>
        <authorList>
            <person name="Cao J."/>
            <person name="Maignien L."/>
            <person name="Shao Z."/>
            <person name="Alain K."/>
            <person name="Jebbar M."/>
        </authorList>
    </citation>
    <scope>NUCLEOTIDE SEQUENCE</scope>
    <source>
        <strain evidence="2">DSM 21893</strain>
    </source>
</reference>
<keyword evidence="3" id="KW-1185">Reference proteome</keyword>
<dbReference type="AlphaFoldDB" id="A0A679JFB3"/>
<name>A0A679JFB3_9HYPH</name>
<sequence length="96" mass="10531">MAQRNRYPGSRFDLTELGDRPLFHDWIIQPDNRSADGTVLTGTVYGHDKFPDGTGLTTSTVQAFDAAAGWAYCYSTGLVRLGRCQDPEGCANVDLM</sequence>
<proteinExistence type="predicted"/>
<organism evidence="1">
    <name type="scientific">Methylobacterium bullatum</name>
    <dbReference type="NCBI Taxonomy" id="570505"/>
    <lineage>
        <taxon>Bacteria</taxon>
        <taxon>Pseudomonadati</taxon>
        <taxon>Pseudomonadota</taxon>
        <taxon>Alphaproteobacteria</taxon>
        <taxon>Hyphomicrobiales</taxon>
        <taxon>Methylobacteriaceae</taxon>
        <taxon>Methylobacterium</taxon>
    </lineage>
</organism>
<dbReference type="Proteomes" id="UP001055307">
    <property type="component" value="Unassembled WGS sequence"/>
</dbReference>
<dbReference type="EMBL" id="LR743504">
    <property type="protein sequence ID" value="CAA2104571.1"/>
    <property type="molecule type" value="Genomic_DNA"/>
</dbReference>
<reference evidence="2" key="3">
    <citation type="submission" date="2021-08" db="EMBL/GenBank/DDBJ databases">
        <authorList>
            <person name="Tani A."/>
            <person name="Ola A."/>
            <person name="Ogura Y."/>
            <person name="Katsura K."/>
            <person name="Hayashi T."/>
        </authorList>
    </citation>
    <scope>NUCLEOTIDE SEQUENCE</scope>
    <source>
        <strain evidence="2">DSM 21893</strain>
    </source>
</reference>
<gene>
    <name evidence="1" type="ORF">MBUL_02770</name>
    <name evidence="2" type="ORF">OICFNHDK_4352</name>
</gene>
<accession>A0A679JFB3</accession>
<evidence type="ECO:0000313" key="1">
    <source>
        <dbReference type="EMBL" id="CAA2104571.1"/>
    </source>
</evidence>
<evidence type="ECO:0000313" key="3">
    <source>
        <dbReference type="Proteomes" id="UP001055307"/>
    </source>
</evidence>
<protein>
    <submittedName>
        <fullName evidence="1">Uncharacterized protein</fullName>
    </submittedName>
</protein>
<evidence type="ECO:0000313" key="2">
    <source>
        <dbReference type="EMBL" id="GJD41868.1"/>
    </source>
</evidence>
<dbReference type="EMBL" id="BPQF01000029">
    <property type="protein sequence ID" value="GJD41868.1"/>
    <property type="molecule type" value="Genomic_DNA"/>
</dbReference>
<reference evidence="1" key="2">
    <citation type="submission" date="2019-12" db="EMBL/GenBank/DDBJ databases">
        <authorList>
            <person name="Cremers G."/>
        </authorList>
    </citation>
    <scope>NUCLEOTIDE SEQUENCE</scope>
    <source>
        <strain evidence="1">Mbul1</strain>
    </source>
</reference>